<sequence>MKINPRLCLVGLAVMAMIVRFPDIAIPQVWDSSTEYAEDDEYDSSFLGPLTFCVRRDSAAAYASADGKLQPLICDNEGKIYTTSAGGSGGAVTNAGTFVVQEDGAALTAL</sequence>
<reference evidence="1" key="1">
    <citation type="journal article" date="2015" name="Nature">
        <title>Complex archaea that bridge the gap between prokaryotes and eukaryotes.</title>
        <authorList>
            <person name="Spang A."/>
            <person name="Saw J.H."/>
            <person name="Jorgensen S.L."/>
            <person name="Zaremba-Niedzwiedzka K."/>
            <person name="Martijn J."/>
            <person name="Lind A.E."/>
            <person name="van Eijk R."/>
            <person name="Schleper C."/>
            <person name="Guy L."/>
            <person name="Ettema T.J."/>
        </authorList>
    </citation>
    <scope>NUCLEOTIDE SEQUENCE</scope>
</reference>
<dbReference type="EMBL" id="LAZR01043173">
    <property type="protein sequence ID" value="KKL07718.1"/>
    <property type="molecule type" value="Genomic_DNA"/>
</dbReference>
<gene>
    <name evidence="1" type="ORF">LCGC14_2583200</name>
</gene>
<name>A0A0F9D6M6_9ZZZZ</name>
<accession>A0A0F9D6M6</accession>
<protein>
    <submittedName>
        <fullName evidence="1">Uncharacterized protein</fullName>
    </submittedName>
</protein>
<organism evidence="1">
    <name type="scientific">marine sediment metagenome</name>
    <dbReference type="NCBI Taxonomy" id="412755"/>
    <lineage>
        <taxon>unclassified sequences</taxon>
        <taxon>metagenomes</taxon>
        <taxon>ecological metagenomes</taxon>
    </lineage>
</organism>
<evidence type="ECO:0000313" key="1">
    <source>
        <dbReference type="EMBL" id="KKL07718.1"/>
    </source>
</evidence>
<dbReference type="AlphaFoldDB" id="A0A0F9D6M6"/>
<comment type="caution">
    <text evidence="1">The sequence shown here is derived from an EMBL/GenBank/DDBJ whole genome shotgun (WGS) entry which is preliminary data.</text>
</comment>
<proteinExistence type="predicted"/>
<feature type="non-terminal residue" evidence="1">
    <location>
        <position position="110"/>
    </location>
</feature>